<keyword evidence="1" id="KW-0732">Signal</keyword>
<organism evidence="2 3">
    <name type="scientific">Corallococcus exercitus</name>
    <dbReference type="NCBI Taxonomy" id="2316736"/>
    <lineage>
        <taxon>Bacteria</taxon>
        <taxon>Pseudomonadati</taxon>
        <taxon>Myxococcota</taxon>
        <taxon>Myxococcia</taxon>
        <taxon>Myxococcales</taxon>
        <taxon>Cystobacterineae</taxon>
        <taxon>Myxococcaceae</taxon>
        <taxon>Corallococcus</taxon>
    </lineage>
</organism>
<accession>A0A7Y4KEM6</accession>
<feature type="chain" id="PRO_5031005696" description="OmpA family protein" evidence="1">
    <location>
        <begin position="28"/>
        <end position="244"/>
    </location>
</feature>
<dbReference type="AlphaFoldDB" id="A0A7Y4KEM6"/>
<dbReference type="RefSeq" id="WP_171433082.1">
    <property type="nucleotide sequence ID" value="NZ_JABFJV010000012.1"/>
</dbReference>
<sequence length="244" mass="24784">MRRSPRLIVSKFAILLLPLLLSTTALAQEETPADGAAFPAWSSVVATATAQGLLNPSAPGGNPRPLALGVGYARWSERGALQLVGHLAPSVATDGPDAAGGLLLRPGGRLGLSAAARLHRLGERGALPLTFGGYLSAGASLDSAAGTSWMSLRADAGLALHWWQVHTPTRLVLGTLEAGPVLRRRTGDAGGTWLGLSLGAAVTVHRVTAGLTLTHVPAGDAPVPGLTGTHVTAGVTLQADLLPL</sequence>
<name>A0A7Y4KEM6_9BACT</name>
<protein>
    <recommendedName>
        <fullName evidence="4">OmpA family protein</fullName>
    </recommendedName>
</protein>
<evidence type="ECO:0008006" key="4">
    <source>
        <dbReference type="Google" id="ProtNLM"/>
    </source>
</evidence>
<evidence type="ECO:0000313" key="3">
    <source>
        <dbReference type="Proteomes" id="UP000563426"/>
    </source>
</evidence>
<reference evidence="2 3" key="1">
    <citation type="submission" date="2020-05" db="EMBL/GenBank/DDBJ databases">
        <authorList>
            <person name="Whitworth D."/>
        </authorList>
    </citation>
    <scope>NUCLEOTIDE SEQUENCE [LARGE SCALE GENOMIC DNA]</scope>
    <source>
        <strain evidence="2 3">AB043B</strain>
    </source>
</reference>
<dbReference type="Proteomes" id="UP000563426">
    <property type="component" value="Unassembled WGS sequence"/>
</dbReference>
<dbReference type="EMBL" id="JABFJV010000012">
    <property type="protein sequence ID" value="NOK32372.1"/>
    <property type="molecule type" value="Genomic_DNA"/>
</dbReference>
<feature type="signal peptide" evidence="1">
    <location>
        <begin position="1"/>
        <end position="27"/>
    </location>
</feature>
<keyword evidence="3" id="KW-1185">Reference proteome</keyword>
<evidence type="ECO:0000313" key="2">
    <source>
        <dbReference type="EMBL" id="NOK32372.1"/>
    </source>
</evidence>
<comment type="caution">
    <text evidence="2">The sequence shown here is derived from an EMBL/GenBank/DDBJ whole genome shotgun (WGS) entry which is preliminary data.</text>
</comment>
<proteinExistence type="predicted"/>
<evidence type="ECO:0000256" key="1">
    <source>
        <dbReference type="SAM" id="SignalP"/>
    </source>
</evidence>
<gene>
    <name evidence="2" type="ORF">HMI49_04045</name>
</gene>